<keyword evidence="2" id="KW-0001">2Fe-2S</keyword>
<evidence type="ECO:0000256" key="3">
    <source>
        <dbReference type="ARBA" id="ARBA00022723"/>
    </source>
</evidence>
<dbReference type="CDD" id="cd08882">
    <property type="entry name" value="RHO_alpha_C_MupW-like"/>
    <property type="match status" value="1"/>
</dbReference>
<dbReference type="GO" id="GO:0016491">
    <property type="term" value="F:oxidoreductase activity"/>
    <property type="evidence" value="ECO:0007669"/>
    <property type="project" value="UniProtKB-KW"/>
</dbReference>
<dbReference type="GO" id="GO:0051537">
    <property type="term" value="F:2 iron, 2 sulfur cluster binding"/>
    <property type="evidence" value="ECO:0007669"/>
    <property type="project" value="UniProtKB-KW"/>
</dbReference>
<gene>
    <name evidence="8" type="ORF">METZ01_LOCUS211130</name>
</gene>
<proteinExistence type="predicted"/>
<feature type="domain" description="Rieske" evidence="7">
    <location>
        <begin position="1"/>
        <end position="54"/>
    </location>
</feature>
<evidence type="ECO:0000313" key="8">
    <source>
        <dbReference type="EMBL" id="SVB58276.1"/>
    </source>
</evidence>
<dbReference type="PROSITE" id="PS51296">
    <property type="entry name" value="RIESKE"/>
    <property type="match status" value="1"/>
</dbReference>
<dbReference type="Gene3D" id="3.90.380.10">
    <property type="entry name" value="Naphthalene 1,2-dioxygenase Alpha Subunit, Chain A, domain 1"/>
    <property type="match status" value="1"/>
</dbReference>
<keyword evidence="3" id="KW-0479">Metal-binding</keyword>
<dbReference type="InterPro" id="IPR036922">
    <property type="entry name" value="Rieske_2Fe-2S_sf"/>
</dbReference>
<dbReference type="Pfam" id="PF00848">
    <property type="entry name" value="Ring_hydroxyl_A"/>
    <property type="match status" value="1"/>
</dbReference>
<feature type="non-terminal residue" evidence="8">
    <location>
        <position position="1"/>
    </location>
</feature>
<evidence type="ECO:0000256" key="4">
    <source>
        <dbReference type="ARBA" id="ARBA00023002"/>
    </source>
</evidence>
<keyword evidence="6" id="KW-0411">Iron-sulfur</keyword>
<dbReference type="InterPro" id="IPR015879">
    <property type="entry name" value="Ring_hydroxy_dOase_asu_C_dom"/>
</dbReference>
<dbReference type="EMBL" id="UINC01048126">
    <property type="protein sequence ID" value="SVB58276.1"/>
    <property type="molecule type" value="Genomic_DNA"/>
</dbReference>
<dbReference type="AlphaFoldDB" id="A0A382F5H9"/>
<dbReference type="InterPro" id="IPR001663">
    <property type="entry name" value="Rng_hydr_dOase-A"/>
</dbReference>
<dbReference type="PANTHER" id="PTHR43756">
    <property type="entry name" value="CHOLINE MONOOXYGENASE, CHLOROPLASTIC"/>
    <property type="match status" value="1"/>
</dbReference>
<reference evidence="8" key="1">
    <citation type="submission" date="2018-05" db="EMBL/GenBank/DDBJ databases">
        <authorList>
            <person name="Lanie J.A."/>
            <person name="Ng W.-L."/>
            <person name="Kazmierczak K.M."/>
            <person name="Andrzejewski T.M."/>
            <person name="Davidsen T.M."/>
            <person name="Wayne K.J."/>
            <person name="Tettelin H."/>
            <person name="Glass J.I."/>
            <person name="Rusch D."/>
            <person name="Podicherti R."/>
            <person name="Tsui H.-C.T."/>
            <person name="Winkler M.E."/>
        </authorList>
    </citation>
    <scope>NUCLEOTIDE SEQUENCE</scope>
</reference>
<evidence type="ECO:0000256" key="5">
    <source>
        <dbReference type="ARBA" id="ARBA00023004"/>
    </source>
</evidence>
<evidence type="ECO:0000259" key="7">
    <source>
        <dbReference type="PROSITE" id="PS51296"/>
    </source>
</evidence>
<dbReference type="Gene3D" id="2.102.10.10">
    <property type="entry name" value="Rieske [2Fe-2S] iron-sulphur domain"/>
    <property type="match status" value="1"/>
</dbReference>
<dbReference type="SUPFAM" id="SSF55961">
    <property type="entry name" value="Bet v1-like"/>
    <property type="match status" value="1"/>
</dbReference>
<dbReference type="PRINTS" id="PR00090">
    <property type="entry name" value="RNGDIOXGNASE"/>
</dbReference>
<sequence>HAASFRCAYHAWTYDIDGKLSIVPYEERFLNGVPFEDLSLRKVHTDLWNGFVFINMAESPEPLLDFLGTLADHLAPYRFDKMVLMEDQTVHLDCNWKAVVDNFSELYHVDFLHPQHKRMVDCCNDTVHLFANGHTGLAVPGGTVNPRFPVPEMPTDIQTMQLRSLDLDPEDFRGRVTDVRRAIQLQKRAIGQSRGMDYDAFNDDQLSDVWQYNIFPNAILSFTPEHCWLLRPRPDPADTSKCIFDKISLEMYADPELADTAQEIRGPGHRQSRKESAYIPADYQRPERDAFHYDAVVHGEKTMTDTIDQDVELLSVVQSGMRSTGFQQVFLNEDEMRVQHFHNRLNQLTD</sequence>
<evidence type="ECO:0000256" key="6">
    <source>
        <dbReference type="ARBA" id="ARBA00023014"/>
    </source>
</evidence>
<evidence type="ECO:0000256" key="2">
    <source>
        <dbReference type="ARBA" id="ARBA00022714"/>
    </source>
</evidence>
<accession>A0A382F5H9</accession>
<dbReference type="SUPFAM" id="SSF50022">
    <property type="entry name" value="ISP domain"/>
    <property type="match status" value="1"/>
</dbReference>
<keyword evidence="5" id="KW-0408">Iron</keyword>
<dbReference type="PANTHER" id="PTHR43756:SF5">
    <property type="entry name" value="CHOLINE MONOOXYGENASE, CHLOROPLASTIC"/>
    <property type="match status" value="1"/>
</dbReference>
<evidence type="ECO:0000256" key="1">
    <source>
        <dbReference type="ARBA" id="ARBA00001962"/>
    </source>
</evidence>
<protein>
    <recommendedName>
        <fullName evidence="7">Rieske domain-containing protein</fullName>
    </recommendedName>
</protein>
<keyword evidence="4" id="KW-0560">Oxidoreductase</keyword>
<dbReference type="InterPro" id="IPR017941">
    <property type="entry name" value="Rieske_2Fe-2S"/>
</dbReference>
<organism evidence="8">
    <name type="scientific">marine metagenome</name>
    <dbReference type="NCBI Taxonomy" id="408172"/>
    <lineage>
        <taxon>unclassified sequences</taxon>
        <taxon>metagenomes</taxon>
        <taxon>ecological metagenomes</taxon>
    </lineage>
</organism>
<comment type="cofactor">
    <cofactor evidence="1">
        <name>Fe cation</name>
        <dbReference type="ChEBI" id="CHEBI:24875"/>
    </cofactor>
</comment>
<name>A0A382F5H9_9ZZZZ</name>
<dbReference type="GO" id="GO:0005506">
    <property type="term" value="F:iron ion binding"/>
    <property type="evidence" value="ECO:0007669"/>
    <property type="project" value="InterPro"/>
</dbReference>